<dbReference type="EC" id="4.2.1.45" evidence="2"/>
<dbReference type="STRING" id="1835254.CL55_00008920"/>
<dbReference type="InterPro" id="IPR016040">
    <property type="entry name" value="NAD(P)-bd_dom"/>
</dbReference>
<dbReference type="EMBL" id="CP007501">
    <property type="protein sequence ID" value="AKD25225.1"/>
    <property type="molecule type" value="Genomic_DNA"/>
</dbReference>
<proteinExistence type="predicted"/>
<dbReference type="RefSeq" id="WP_237150538.1">
    <property type="nucleotide sequence ID" value="NZ_CP007501.1"/>
</dbReference>
<gene>
    <name evidence="2" type="ORF">CL55_00008920</name>
</gene>
<dbReference type="Gene3D" id="3.90.25.10">
    <property type="entry name" value="UDP-galactose 4-epimerase, domain 1"/>
    <property type="match status" value="1"/>
</dbReference>
<sequence length="376" mass="42286">MTISASPNPKIEQQGVVNPTFWNGKRVFLTGHTGFKGGWLSLWLASMGAKVTGYALAPNATPNFFEVAKIAADLEQSHLADIREFAKLKRAIADAQPEILIHMAAQPLVRYSYDNPIETYATNVMGTVNVLESIRTLDCLRAAVIVTTDKCYENKEWAWGYRENEPMGGHDPYSSSKGCAELVTSAYRQSYFPPEKYSKHKVAIASARAGNVIGGGDWSVDRLIPDAIKAFEAKENLMIRNPLATRPWQHVLEPLSGYLVLAQALYEEGARFDGGWNFGPLDENARSVQETINLLIKNWGSAVSWVQDQDEQPHEAHLLKLDCSKARQHLGWVPRLSLEQAIESITQWHHAYQQQSDMRETSLRQIARYQNLRNFN</sequence>
<dbReference type="Proteomes" id="UP000061135">
    <property type="component" value="Chromosome"/>
</dbReference>
<dbReference type="Gene3D" id="3.40.50.720">
    <property type="entry name" value="NAD(P)-binding Rossmann-like Domain"/>
    <property type="match status" value="1"/>
</dbReference>
<name>A0A0E3ZL81_9BURK</name>
<organism evidence="2 3">
    <name type="scientific">Polynucleobacter duraquae</name>
    <dbReference type="NCBI Taxonomy" id="1835254"/>
    <lineage>
        <taxon>Bacteria</taxon>
        <taxon>Pseudomonadati</taxon>
        <taxon>Pseudomonadota</taxon>
        <taxon>Betaproteobacteria</taxon>
        <taxon>Burkholderiales</taxon>
        <taxon>Burkholderiaceae</taxon>
        <taxon>Polynucleobacter</taxon>
    </lineage>
</organism>
<dbReference type="InterPro" id="IPR036291">
    <property type="entry name" value="NAD(P)-bd_dom_sf"/>
</dbReference>
<dbReference type="Pfam" id="PF16363">
    <property type="entry name" value="GDP_Man_Dehyd"/>
    <property type="match status" value="1"/>
</dbReference>
<accession>A0A0E3ZL81</accession>
<dbReference type="HOGENOM" id="CLU_007383_1_7_4"/>
<evidence type="ECO:0000313" key="2">
    <source>
        <dbReference type="EMBL" id="AKD25225.1"/>
    </source>
</evidence>
<dbReference type="PATRIC" id="fig|576611.7.peg.908"/>
<reference evidence="2 3" key="1">
    <citation type="submission" date="2014-03" db="EMBL/GenBank/DDBJ databases">
        <title>Genome of Polynucleobacter strain MWH-MoK4.</title>
        <authorList>
            <person name="Hahn M.W."/>
        </authorList>
    </citation>
    <scope>NUCLEOTIDE SEQUENCE [LARGE SCALE GENOMIC DNA]</scope>
    <source>
        <strain evidence="2 3">MWH-MoK4</strain>
    </source>
</reference>
<dbReference type="CDD" id="cd05252">
    <property type="entry name" value="CDP_GD_SDR_e"/>
    <property type="match status" value="1"/>
</dbReference>
<protein>
    <submittedName>
        <fullName evidence="2">CDP-glucose 4,6-dehydratase</fullName>
        <ecNumber evidence="2">4.2.1.45</ecNumber>
    </submittedName>
</protein>
<dbReference type="KEGG" id="pdq:CL55_00008920"/>
<evidence type="ECO:0000259" key="1">
    <source>
        <dbReference type="Pfam" id="PF16363"/>
    </source>
</evidence>
<dbReference type="AlphaFoldDB" id="A0A0E3ZL81"/>
<evidence type="ECO:0000313" key="3">
    <source>
        <dbReference type="Proteomes" id="UP000061135"/>
    </source>
</evidence>
<dbReference type="InterPro" id="IPR013445">
    <property type="entry name" value="CDP_4_6_deHydtase"/>
</dbReference>
<dbReference type="NCBIfam" id="TIGR02622">
    <property type="entry name" value="CDP_4_6_dhtase"/>
    <property type="match status" value="1"/>
</dbReference>
<dbReference type="PANTHER" id="PTHR43000">
    <property type="entry name" value="DTDP-D-GLUCOSE 4,6-DEHYDRATASE-RELATED"/>
    <property type="match status" value="1"/>
</dbReference>
<keyword evidence="3" id="KW-1185">Reference proteome</keyword>
<dbReference type="GO" id="GO:0047733">
    <property type="term" value="F:CDP-glucose 4,6-dehydratase activity"/>
    <property type="evidence" value="ECO:0007669"/>
    <property type="project" value="UniProtKB-EC"/>
</dbReference>
<dbReference type="SUPFAM" id="SSF51735">
    <property type="entry name" value="NAD(P)-binding Rossmann-fold domains"/>
    <property type="match status" value="1"/>
</dbReference>
<keyword evidence="2" id="KW-0456">Lyase</keyword>
<feature type="domain" description="NAD(P)-binding" evidence="1">
    <location>
        <begin position="29"/>
        <end position="344"/>
    </location>
</feature>